<comment type="caution">
    <text evidence="2">The sequence shown here is derived from an EMBL/GenBank/DDBJ whole genome shotgun (WGS) entry which is preliminary data.</text>
</comment>
<dbReference type="InterPro" id="IPR045800">
    <property type="entry name" value="HMBD"/>
</dbReference>
<gene>
    <name evidence="2" type="ORF">EEB11_19020</name>
</gene>
<dbReference type="InterPro" id="IPR007029">
    <property type="entry name" value="YHS_dom"/>
</dbReference>
<name>A0ABY2KGQ5_9RHOB</name>
<dbReference type="Proteomes" id="UP000297741">
    <property type="component" value="Unassembled WGS sequence"/>
</dbReference>
<dbReference type="Pfam" id="PF04945">
    <property type="entry name" value="YHS"/>
    <property type="match status" value="1"/>
</dbReference>
<evidence type="ECO:0000313" key="2">
    <source>
        <dbReference type="EMBL" id="TGD41319.1"/>
    </source>
</evidence>
<proteinExistence type="predicted"/>
<dbReference type="InterPro" id="IPR012348">
    <property type="entry name" value="RNR-like"/>
</dbReference>
<dbReference type="EMBL" id="RPEM01000033">
    <property type="protein sequence ID" value="TGD41319.1"/>
    <property type="molecule type" value="Genomic_DNA"/>
</dbReference>
<protein>
    <submittedName>
        <fullName evidence="2">YHS domain-containing protein</fullName>
    </submittedName>
</protein>
<dbReference type="Gene3D" id="1.10.620.20">
    <property type="entry name" value="Ribonucleotide Reductase, subunit A"/>
    <property type="match status" value="1"/>
</dbReference>
<sequence length="116" mass="12565">MQHDHHRTSPVVPAGTETAKDPVCGMTVSLKPETRTESFGAEAFHFCSENCQTKFKADPWFYASGRAAGRKEAAPASVQYTCPMHPEIVRDAPGACPICGMALEPMVPSDEPSEEL</sequence>
<organism evidence="2 3">
    <name type="scientific">Pseudotabrizicola sediminis</name>
    <dbReference type="NCBI Taxonomy" id="2486418"/>
    <lineage>
        <taxon>Bacteria</taxon>
        <taxon>Pseudomonadati</taxon>
        <taxon>Pseudomonadota</taxon>
        <taxon>Alphaproteobacteria</taxon>
        <taxon>Rhodobacterales</taxon>
        <taxon>Paracoccaceae</taxon>
        <taxon>Pseudotabrizicola</taxon>
    </lineage>
</organism>
<feature type="non-terminal residue" evidence="2">
    <location>
        <position position="116"/>
    </location>
</feature>
<dbReference type="RefSeq" id="WP_135434097.1">
    <property type="nucleotide sequence ID" value="NZ_RPEM01000033.1"/>
</dbReference>
<reference evidence="2 3" key="1">
    <citation type="submission" date="2018-11" db="EMBL/GenBank/DDBJ databases">
        <title>Tabrizicola sp. isolated from sediment of alpine lake.</title>
        <authorList>
            <person name="Liu Z."/>
        </authorList>
    </citation>
    <scope>NUCLEOTIDE SEQUENCE [LARGE SCALE GENOMIC DNA]</scope>
    <source>
        <strain evidence="2 3">DRYC-M-16</strain>
    </source>
</reference>
<dbReference type="Pfam" id="PF19335">
    <property type="entry name" value="HMBD"/>
    <property type="match status" value="1"/>
</dbReference>
<feature type="domain" description="TRASH" evidence="1">
    <location>
        <begin position="21"/>
        <end position="59"/>
    </location>
</feature>
<evidence type="ECO:0000259" key="1">
    <source>
        <dbReference type="SMART" id="SM00746"/>
    </source>
</evidence>
<accession>A0ABY2KGQ5</accession>
<dbReference type="InterPro" id="IPR011017">
    <property type="entry name" value="TRASH_dom"/>
</dbReference>
<dbReference type="SMART" id="SM00746">
    <property type="entry name" value="TRASH"/>
    <property type="match status" value="1"/>
</dbReference>
<evidence type="ECO:0000313" key="3">
    <source>
        <dbReference type="Proteomes" id="UP000297741"/>
    </source>
</evidence>
<keyword evidence="3" id="KW-1185">Reference proteome</keyword>